<proteinExistence type="predicted"/>
<feature type="compositionally biased region" description="Polar residues" evidence="1">
    <location>
        <begin position="75"/>
        <end position="86"/>
    </location>
</feature>
<dbReference type="AlphaFoldDB" id="A0A812XCY5"/>
<keyword evidence="4" id="KW-1185">Reference proteome</keyword>
<evidence type="ECO:0000256" key="1">
    <source>
        <dbReference type="SAM" id="MobiDB-lite"/>
    </source>
</evidence>
<reference evidence="3" key="1">
    <citation type="submission" date="2021-02" db="EMBL/GenBank/DDBJ databases">
        <authorList>
            <person name="Dougan E. K."/>
            <person name="Rhodes N."/>
            <person name="Thang M."/>
            <person name="Chan C."/>
        </authorList>
    </citation>
    <scope>NUCLEOTIDE SEQUENCE</scope>
</reference>
<keyword evidence="2" id="KW-1133">Transmembrane helix</keyword>
<dbReference type="Proteomes" id="UP000649617">
    <property type="component" value="Unassembled WGS sequence"/>
</dbReference>
<evidence type="ECO:0000256" key="2">
    <source>
        <dbReference type="SAM" id="Phobius"/>
    </source>
</evidence>
<evidence type="ECO:0000313" key="4">
    <source>
        <dbReference type="Proteomes" id="UP000649617"/>
    </source>
</evidence>
<sequence length="353" mass="37752">MRRKPAERKRPSSAEVYEVYQAWNLQGGSLEEGVTLTAQALDIPEVDVEEAINLHAPPLPAPSHPPPGLPPGLTRGNSSPFETFSRSGPRELLAPPWIPGSVSFPSTSGKAGGPPEASEQKIGSSFGEALGATGSTSLATDRIIPAIDGLRKAQDEDKTGVYGKELFHAIKRAGHHAKHSLQLIKWPVFITNRLALSIAGLGWAFQGRLARSVLSQRKETKENKRRKCKRLTLLPLLCFASGERETLLAACERGVNFAGGPQLVLPFLYRICNCCGRRQLSGVMQDLPGNIRLGTFAAILLSLVLCPSFFLLWGSGASDKVPGGIWVTICATATGEGSPAGQCQKQAGASCRQ</sequence>
<protein>
    <submittedName>
        <fullName evidence="3">Uncharacterized protein</fullName>
    </submittedName>
</protein>
<dbReference type="EMBL" id="CAJNIZ010045471">
    <property type="protein sequence ID" value="CAE7721032.1"/>
    <property type="molecule type" value="Genomic_DNA"/>
</dbReference>
<feature type="compositionally biased region" description="Pro residues" evidence="1">
    <location>
        <begin position="57"/>
        <end position="70"/>
    </location>
</feature>
<organism evidence="3 4">
    <name type="scientific">Symbiodinium pilosum</name>
    <name type="common">Dinoflagellate</name>
    <dbReference type="NCBI Taxonomy" id="2952"/>
    <lineage>
        <taxon>Eukaryota</taxon>
        <taxon>Sar</taxon>
        <taxon>Alveolata</taxon>
        <taxon>Dinophyceae</taxon>
        <taxon>Suessiales</taxon>
        <taxon>Symbiodiniaceae</taxon>
        <taxon>Symbiodinium</taxon>
    </lineage>
</organism>
<feature type="transmembrane region" description="Helical" evidence="2">
    <location>
        <begin position="293"/>
        <end position="313"/>
    </location>
</feature>
<name>A0A812XCY5_SYMPI</name>
<keyword evidence="2" id="KW-0472">Membrane</keyword>
<keyword evidence="2" id="KW-0812">Transmembrane</keyword>
<evidence type="ECO:0000313" key="3">
    <source>
        <dbReference type="EMBL" id="CAE7721032.1"/>
    </source>
</evidence>
<accession>A0A812XCY5</accession>
<comment type="caution">
    <text evidence="3">The sequence shown here is derived from an EMBL/GenBank/DDBJ whole genome shotgun (WGS) entry which is preliminary data.</text>
</comment>
<feature type="region of interest" description="Disordered" evidence="1">
    <location>
        <begin position="55"/>
        <end position="122"/>
    </location>
</feature>
<gene>
    <name evidence="3" type="ORF">SPIL2461_LOCUS20550</name>
</gene>